<sequence length="141" mass="15958">MPGVTRLTQLRAGIWSSTFSQQSKIRDAAAYAKLSKIRWAAHVVRLNDYRWTRAVSDWTPLDVKRTTGRHRRDGQTFSRSPSKKETMLSVSYECTEAIGQFWSTRRTSGGIAGARWAYPKVNGSQGDQGDACRIQSRSKIF</sequence>
<gene>
    <name evidence="1" type="ORF">ANCDUO_25319</name>
</gene>
<protein>
    <submittedName>
        <fullName evidence="1">Uncharacterized protein</fullName>
    </submittedName>
</protein>
<proteinExistence type="predicted"/>
<dbReference type="AlphaFoldDB" id="A0A0C2F814"/>
<keyword evidence="2" id="KW-1185">Reference proteome</keyword>
<name>A0A0C2F814_9BILA</name>
<dbReference type="EMBL" id="KN776414">
    <property type="protein sequence ID" value="KIH44655.1"/>
    <property type="molecule type" value="Genomic_DNA"/>
</dbReference>
<accession>A0A0C2F814</accession>
<evidence type="ECO:0000313" key="1">
    <source>
        <dbReference type="EMBL" id="KIH44655.1"/>
    </source>
</evidence>
<dbReference type="Proteomes" id="UP000054047">
    <property type="component" value="Unassembled WGS sequence"/>
</dbReference>
<reference evidence="1 2" key="1">
    <citation type="submission" date="2013-12" db="EMBL/GenBank/DDBJ databases">
        <title>Draft genome of the parsitic nematode Ancylostoma duodenale.</title>
        <authorList>
            <person name="Mitreva M."/>
        </authorList>
    </citation>
    <scope>NUCLEOTIDE SEQUENCE [LARGE SCALE GENOMIC DNA]</scope>
    <source>
        <strain evidence="1 2">Zhejiang</strain>
    </source>
</reference>
<organism evidence="1 2">
    <name type="scientific">Ancylostoma duodenale</name>
    <dbReference type="NCBI Taxonomy" id="51022"/>
    <lineage>
        <taxon>Eukaryota</taxon>
        <taxon>Metazoa</taxon>
        <taxon>Ecdysozoa</taxon>
        <taxon>Nematoda</taxon>
        <taxon>Chromadorea</taxon>
        <taxon>Rhabditida</taxon>
        <taxon>Rhabditina</taxon>
        <taxon>Rhabditomorpha</taxon>
        <taxon>Strongyloidea</taxon>
        <taxon>Ancylostomatidae</taxon>
        <taxon>Ancylostomatinae</taxon>
        <taxon>Ancylostoma</taxon>
    </lineage>
</organism>
<evidence type="ECO:0000313" key="2">
    <source>
        <dbReference type="Proteomes" id="UP000054047"/>
    </source>
</evidence>